<dbReference type="InterPro" id="IPR013762">
    <property type="entry name" value="Integrase-like_cat_sf"/>
</dbReference>
<dbReference type="Gene3D" id="3.30.160.390">
    <property type="entry name" value="Integrase, DNA-binding domain"/>
    <property type="match status" value="1"/>
</dbReference>
<keyword evidence="4" id="KW-0233">DNA recombination</keyword>
<proteinExistence type="inferred from homology"/>
<keyword evidence="2" id="KW-0229">DNA integration</keyword>
<dbReference type="GO" id="GO:0015074">
    <property type="term" value="P:DNA integration"/>
    <property type="evidence" value="ECO:0007669"/>
    <property type="project" value="UniProtKB-KW"/>
</dbReference>
<dbReference type="InterPro" id="IPR050808">
    <property type="entry name" value="Phage_Integrase"/>
</dbReference>
<dbReference type="RefSeq" id="WP_169501067.1">
    <property type="nucleotide sequence ID" value="NZ_JABBFZ010000027.1"/>
</dbReference>
<name>A0A7Y0FGA4_9BURK</name>
<gene>
    <name evidence="6" type="ORF">HHL14_29145</name>
</gene>
<organism evidence="6 7">
    <name type="scientific">Paraburkholderia antibiotica</name>
    <dbReference type="NCBI Taxonomy" id="2728839"/>
    <lineage>
        <taxon>Bacteria</taxon>
        <taxon>Pseudomonadati</taxon>
        <taxon>Pseudomonadota</taxon>
        <taxon>Betaproteobacteria</taxon>
        <taxon>Burkholderiales</taxon>
        <taxon>Burkholderiaceae</taxon>
        <taxon>Paraburkholderia</taxon>
    </lineage>
</organism>
<comment type="similarity">
    <text evidence="1">Belongs to the 'phage' integrase family.</text>
</comment>
<evidence type="ECO:0000259" key="5">
    <source>
        <dbReference type="PROSITE" id="PS51898"/>
    </source>
</evidence>
<dbReference type="GO" id="GO:0003677">
    <property type="term" value="F:DNA binding"/>
    <property type="evidence" value="ECO:0007669"/>
    <property type="project" value="UniProtKB-KW"/>
</dbReference>
<feature type="domain" description="Tyr recombinase" evidence="5">
    <location>
        <begin position="213"/>
        <end position="406"/>
    </location>
</feature>
<dbReference type="AlphaFoldDB" id="A0A7Y0FGA4"/>
<evidence type="ECO:0000256" key="4">
    <source>
        <dbReference type="ARBA" id="ARBA00023172"/>
    </source>
</evidence>
<dbReference type="Gene3D" id="1.10.150.130">
    <property type="match status" value="1"/>
</dbReference>
<dbReference type="Proteomes" id="UP000583127">
    <property type="component" value="Unassembled WGS sequence"/>
</dbReference>
<evidence type="ECO:0000256" key="3">
    <source>
        <dbReference type="ARBA" id="ARBA00023125"/>
    </source>
</evidence>
<evidence type="ECO:0000256" key="2">
    <source>
        <dbReference type="ARBA" id="ARBA00022908"/>
    </source>
</evidence>
<dbReference type="PANTHER" id="PTHR30629">
    <property type="entry name" value="PROPHAGE INTEGRASE"/>
    <property type="match status" value="1"/>
</dbReference>
<keyword evidence="7" id="KW-1185">Reference proteome</keyword>
<evidence type="ECO:0000313" key="7">
    <source>
        <dbReference type="Proteomes" id="UP000583127"/>
    </source>
</evidence>
<dbReference type="InterPro" id="IPR038488">
    <property type="entry name" value="Integrase_DNA-bd_sf"/>
</dbReference>
<evidence type="ECO:0000256" key="1">
    <source>
        <dbReference type="ARBA" id="ARBA00008857"/>
    </source>
</evidence>
<dbReference type="SUPFAM" id="SSF56349">
    <property type="entry name" value="DNA breaking-rejoining enzymes"/>
    <property type="match status" value="1"/>
</dbReference>
<evidence type="ECO:0000313" key="6">
    <source>
        <dbReference type="EMBL" id="NML34878.1"/>
    </source>
</evidence>
<dbReference type="PROSITE" id="PS51898">
    <property type="entry name" value="TYR_RECOMBINASE"/>
    <property type="match status" value="1"/>
</dbReference>
<dbReference type="InterPro" id="IPR025166">
    <property type="entry name" value="Integrase_DNA_bind_dom"/>
</dbReference>
<keyword evidence="3" id="KW-0238">DNA-binding</keyword>
<dbReference type="Pfam" id="PF00589">
    <property type="entry name" value="Phage_integrase"/>
    <property type="match status" value="1"/>
</dbReference>
<dbReference type="EMBL" id="JABBFZ010000027">
    <property type="protein sequence ID" value="NML34878.1"/>
    <property type="molecule type" value="Genomic_DNA"/>
</dbReference>
<dbReference type="Pfam" id="PF13356">
    <property type="entry name" value="Arm-DNA-bind_3"/>
    <property type="match status" value="1"/>
</dbReference>
<dbReference type="InterPro" id="IPR002104">
    <property type="entry name" value="Integrase_catalytic"/>
</dbReference>
<dbReference type="InterPro" id="IPR011010">
    <property type="entry name" value="DNA_brk_join_enz"/>
</dbReference>
<comment type="caution">
    <text evidence="6">The sequence shown here is derived from an EMBL/GenBank/DDBJ whole genome shotgun (WGS) entry which is preliminary data.</text>
</comment>
<dbReference type="InterPro" id="IPR010998">
    <property type="entry name" value="Integrase_recombinase_N"/>
</dbReference>
<reference evidence="6 7" key="1">
    <citation type="submission" date="2020-04" db="EMBL/GenBank/DDBJ databases">
        <title>Paraburkholderia sp. G-4-1-8 isolated from soil.</title>
        <authorList>
            <person name="Dahal R.H."/>
        </authorList>
    </citation>
    <scope>NUCLEOTIDE SEQUENCE [LARGE SCALE GENOMIC DNA]</scope>
    <source>
        <strain evidence="6 7">G-4-1-8</strain>
    </source>
</reference>
<sequence length="424" mass="47847">MRFDARAAKQLKPDTHLTFEAFPGLRLEATVSRRSWIYRFKSPVDGRMRQQKLGEWPAMSYAAAIAAWEDMRARRDAGEDPALTRKASNRTVIATTPESYTVKQLCEDFLTGHIERHRDAYGAAKTRQRMIAKIAPIADLPACAITRRQAFELLEGERQAPRNAAVFRSELGAAWDYALDAGRIPEDTPNWWRQVMRGKLRSVGRSRGGQVENIKRVLSEDELATLIPWLPNLSGTIADILSMYLWTGLRGGEIVLIEGKEVSNEPDGLWWTIPKAKTKNRNRANATDHRVPLAGRADEIIRRRLKLHGKGYLFPTADSPYIPQKSVQAVVWTHQPYSLEPGQTLRPVLPVSHWAPHDLRRTSRTMLAAIGCPHEVAEAVLGHILPGVAGVYNRHSYDKEKREWLTKLADHLESIANRSVNVSP</sequence>
<accession>A0A7Y0FGA4</accession>
<dbReference type="GO" id="GO:0006310">
    <property type="term" value="P:DNA recombination"/>
    <property type="evidence" value="ECO:0007669"/>
    <property type="project" value="UniProtKB-KW"/>
</dbReference>
<protein>
    <submittedName>
        <fullName evidence="6">Integrase family protein</fullName>
    </submittedName>
</protein>
<dbReference type="PANTHER" id="PTHR30629:SF2">
    <property type="entry name" value="PROPHAGE INTEGRASE INTS-RELATED"/>
    <property type="match status" value="1"/>
</dbReference>
<dbReference type="Gene3D" id="1.10.443.10">
    <property type="entry name" value="Intergrase catalytic core"/>
    <property type="match status" value="1"/>
</dbReference>